<dbReference type="GO" id="GO:0043565">
    <property type="term" value="F:sequence-specific DNA binding"/>
    <property type="evidence" value="ECO:0007669"/>
    <property type="project" value="InterPro"/>
</dbReference>
<dbReference type="Pfam" id="PF02954">
    <property type="entry name" value="HTH_8"/>
    <property type="match status" value="1"/>
</dbReference>
<feature type="domain" description="DNA binding HTH" evidence="2">
    <location>
        <begin position="208"/>
        <end position="245"/>
    </location>
</feature>
<dbReference type="EMBL" id="VUMH01000001">
    <property type="protein sequence ID" value="MSS26797.1"/>
    <property type="molecule type" value="Genomic_DNA"/>
</dbReference>
<feature type="compositionally biased region" description="Polar residues" evidence="1">
    <location>
        <begin position="186"/>
        <end position="198"/>
    </location>
</feature>
<organism evidence="3 4">
    <name type="scientific">Desulfovibrio porci</name>
    <dbReference type="NCBI Taxonomy" id="2605782"/>
    <lineage>
        <taxon>Bacteria</taxon>
        <taxon>Pseudomonadati</taxon>
        <taxon>Thermodesulfobacteriota</taxon>
        <taxon>Desulfovibrionia</taxon>
        <taxon>Desulfovibrionales</taxon>
        <taxon>Desulfovibrionaceae</taxon>
        <taxon>Desulfovibrio</taxon>
    </lineage>
</organism>
<comment type="caution">
    <text evidence="3">The sequence shown here is derived from an EMBL/GenBank/DDBJ whole genome shotgun (WGS) entry which is preliminary data.</text>
</comment>
<sequence>MVSDKNEWINELIYISYRDLPLQTLLKNLYSFFSIHMPLSYLTLYRYQDGTITKIAMHTNYKGLFSSPDVVRIPDDIMQALHLDTTNSGALYQTRICSESAGYPYSKVSKMLHPNPGTSIFVPLDYFINYGELRYLSVFSLGECSYTQDHVELCETIRKPLGAAVRDILLMGEQKKGEHREHDRNSYLSDESQGEPQTFRSLDEHTADYIRQVIKHTNGRISGKNGAAAILGLPPTTLWSKMRKLKISSR</sequence>
<feature type="compositionally biased region" description="Basic and acidic residues" evidence="1">
    <location>
        <begin position="174"/>
        <end position="185"/>
    </location>
</feature>
<keyword evidence="4" id="KW-1185">Reference proteome</keyword>
<name>A0A6L5XI67_9BACT</name>
<accession>A0A6L5XI67</accession>
<dbReference type="Proteomes" id="UP000477488">
    <property type="component" value="Unassembled WGS sequence"/>
</dbReference>
<evidence type="ECO:0000256" key="1">
    <source>
        <dbReference type="SAM" id="MobiDB-lite"/>
    </source>
</evidence>
<dbReference type="InterPro" id="IPR002197">
    <property type="entry name" value="HTH_Fis"/>
</dbReference>
<dbReference type="RefSeq" id="WP_154508571.1">
    <property type="nucleotide sequence ID" value="NZ_JAXELC010000055.1"/>
</dbReference>
<dbReference type="SUPFAM" id="SSF46689">
    <property type="entry name" value="Homeodomain-like"/>
    <property type="match status" value="1"/>
</dbReference>
<protein>
    <submittedName>
        <fullName evidence="3">Fis family transcriptional regulator</fullName>
    </submittedName>
</protein>
<evidence type="ECO:0000313" key="3">
    <source>
        <dbReference type="EMBL" id="MSS26797.1"/>
    </source>
</evidence>
<feature type="region of interest" description="Disordered" evidence="1">
    <location>
        <begin position="174"/>
        <end position="198"/>
    </location>
</feature>
<evidence type="ECO:0000313" key="4">
    <source>
        <dbReference type="Proteomes" id="UP000477488"/>
    </source>
</evidence>
<dbReference type="InterPro" id="IPR009057">
    <property type="entry name" value="Homeodomain-like_sf"/>
</dbReference>
<proteinExistence type="predicted"/>
<reference evidence="3 4" key="1">
    <citation type="submission" date="2019-09" db="EMBL/GenBank/DDBJ databases">
        <title>In-depth cultivation of the pig gut microbiome towards novel bacterial diversity and tailored functional studies.</title>
        <authorList>
            <person name="Wylensek D."/>
            <person name="Hitch T.C.A."/>
            <person name="Clavel T."/>
        </authorList>
    </citation>
    <scope>NUCLEOTIDE SEQUENCE [LARGE SCALE GENOMIC DNA]</scope>
    <source>
        <strain evidence="3 4">PG-178-WT-4</strain>
    </source>
</reference>
<dbReference type="AlphaFoldDB" id="A0A6L5XI67"/>
<gene>
    <name evidence="3" type="ORF">FYJ44_01805</name>
</gene>
<dbReference type="Gene3D" id="1.10.10.60">
    <property type="entry name" value="Homeodomain-like"/>
    <property type="match status" value="1"/>
</dbReference>
<evidence type="ECO:0000259" key="2">
    <source>
        <dbReference type="Pfam" id="PF02954"/>
    </source>
</evidence>